<comment type="caution">
    <text evidence="3">The sequence shown here is derived from an EMBL/GenBank/DDBJ whole genome shotgun (WGS) entry which is preliminary data.</text>
</comment>
<comment type="similarity">
    <text evidence="1">Belongs to the PspA/Vipp/IM30 family.</text>
</comment>
<dbReference type="Pfam" id="PF04012">
    <property type="entry name" value="PspA_IM30"/>
    <property type="match status" value="1"/>
</dbReference>
<evidence type="ECO:0000256" key="1">
    <source>
        <dbReference type="ARBA" id="ARBA00043985"/>
    </source>
</evidence>
<name>A0A395JEN0_9GAMM</name>
<dbReference type="RefSeq" id="WP_113955946.1">
    <property type="nucleotide sequence ID" value="NZ_QNRT01000010.1"/>
</dbReference>
<evidence type="ECO:0000313" key="4">
    <source>
        <dbReference type="Proteomes" id="UP000253083"/>
    </source>
</evidence>
<accession>A0A395JEN0</accession>
<dbReference type="InParanoid" id="A0A395JEN0"/>
<gene>
    <name evidence="3" type="ORF">DFR28_11026</name>
</gene>
<dbReference type="PANTHER" id="PTHR31088">
    <property type="entry name" value="MEMBRANE-ASSOCIATED PROTEIN VIPP1, CHLOROPLASTIC"/>
    <property type="match status" value="1"/>
</dbReference>
<sequence>MKLIKRLSTTISATLDSAVGQLENHDAIVEATIKQTRQSVAKTKARINTLQQQLNAYERQLTEAREQYSLWTERAAKLAETDQAKALQCVARRNQYEAEVGRLNYAAGQQRELIRDVSHNLSKLQSKLDEMTHKHNLMRSRQTVADVNRAVAHVRNDESISETFERWESVVLEHEFAVSDACSRDALDVELTRVEDEADLLMQLKLIQAESATNQPEKTHE</sequence>
<dbReference type="AlphaFoldDB" id="A0A395JEN0"/>
<dbReference type="InterPro" id="IPR007157">
    <property type="entry name" value="PspA_VIPP1"/>
</dbReference>
<proteinExistence type="inferred from homology"/>
<protein>
    <submittedName>
        <fullName evidence="3">Phage shock protein A (PspA) family protein</fullName>
    </submittedName>
</protein>
<feature type="coiled-coil region" evidence="2">
    <location>
        <begin position="33"/>
        <end position="74"/>
    </location>
</feature>
<reference evidence="3 4" key="1">
    <citation type="submission" date="2018-06" db="EMBL/GenBank/DDBJ databases">
        <title>Genomic Encyclopedia of Type Strains, Phase IV (KMG-IV): sequencing the most valuable type-strain genomes for metagenomic binning, comparative biology and taxonomic classification.</title>
        <authorList>
            <person name="Goeker M."/>
        </authorList>
    </citation>
    <scope>NUCLEOTIDE SEQUENCE [LARGE SCALE GENOMIC DNA]</scope>
    <source>
        <strain evidence="3 4">DSM 24032</strain>
    </source>
</reference>
<organism evidence="3 4">
    <name type="scientific">Arenicella xantha</name>
    <dbReference type="NCBI Taxonomy" id="644221"/>
    <lineage>
        <taxon>Bacteria</taxon>
        <taxon>Pseudomonadati</taxon>
        <taxon>Pseudomonadota</taxon>
        <taxon>Gammaproteobacteria</taxon>
        <taxon>Arenicellales</taxon>
        <taxon>Arenicellaceae</taxon>
        <taxon>Arenicella</taxon>
    </lineage>
</organism>
<keyword evidence="4" id="KW-1185">Reference proteome</keyword>
<dbReference type="Proteomes" id="UP000253083">
    <property type="component" value="Unassembled WGS sequence"/>
</dbReference>
<dbReference type="PANTHER" id="PTHR31088:SF6">
    <property type="entry name" value="PHAGE SHOCK PROTEIN A"/>
    <property type="match status" value="1"/>
</dbReference>
<dbReference type="OrthoDB" id="6400876at2"/>
<keyword evidence="2" id="KW-0175">Coiled coil</keyword>
<dbReference type="EMBL" id="QNRT01000010">
    <property type="protein sequence ID" value="RBP47063.1"/>
    <property type="molecule type" value="Genomic_DNA"/>
</dbReference>
<evidence type="ECO:0000313" key="3">
    <source>
        <dbReference type="EMBL" id="RBP47063.1"/>
    </source>
</evidence>
<evidence type="ECO:0000256" key="2">
    <source>
        <dbReference type="SAM" id="Coils"/>
    </source>
</evidence>